<comment type="caution">
    <text evidence="7">The sequence shown here is derived from an EMBL/GenBank/DDBJ whole genome shotgun (WGS) entry which is preliminary data.</text>
</comment>
<feature type="transmembrane region" description="Helical" evidence="6">
    <location>
        <begin position="190"/>
        <end position="212"/>
    </location>
</feature>
<comment type="similarity">
    <text evidence="2">Belongs to the multi antimicrobial extrusion (MATE) (TC 2.A.66.1) family.</text>
</comment>
<feature type="transmembrane region" description="Helical" evidence="6">
    <location>
        <begin position="360"/>
        <end position="377"/>
    </location>
</feature>
<dbReference type="PANTHER" id="PTHR42893:SF46">
    <property type="entry name" value="PROTEIN DETOXIFICATION 44, CHLOROPLASTIC"/>
    <property type="match status" value="1"/>
</dbReference>
<accession>A0A7C3C1X9</accession>
<dbReference type="PANTHER" id="PTHR42893">
    <property type="entry name" value="PROTEIN DETOXIFICATION 44, CHLOROPLASTIC-RELATED"/>
    <property type="match status" value="1"/>
</dbReference>
<dbReference type="AlphaFoldDB" id="A0A7C3C1X9"/>
<dbReference type="InterPro" id="IPR002528">
    <property type="entry name" value="MATE_fam"/>
</dbReference>
<evidence type="ECO:0000256" key="4">
    <source>
        <dbReference type="ARBA" id="ARBA00022989"/>
    </source>
</evidence>
<evidence type="ECO:0000256" key="2">
    <source>
        <dbReference type="ARBA" id="ARBA00010199"/>
    </source>
</evidence>
<dbReference type="Pfam" id="PF01554">
    <property type="entry name" value="MatE"/>
    <property type="match status" value="2"/>
</dbReference>
<comment type="subcellular location">
    <subcellularLocation>
        <location evidence="1">Membrane</location>
        <topology evidence="1">Multi-pass membrane protein</topology>
    </subcellularLocation>
</comment>
<keyword evidence="5 6" id="KW-0472">Membrane</keyword>
<keyword evidence="4 6" id="KW-1133">Transmembrane helix</keyword>
<evidence type="ECO:0000256" key="6">
    <source>
        <dbReference type="SAM" id="Phobius"/>
    </source>
</evidence>
<keyword evidence="3 6" id="KW-0812">Transmembrane</keyword>
<feature type="transmembrane region" description="Helical" evidence="6">
    <location>
        <begin position="248"/>
        <end position="266"/>
    </location>
</feature>
<feature type="transmembrane region" description="Helical" evidence="6">
    <location>
        <begin position="389"/>
        <end position="408"/>
    </location>
</feature>
<feature type="transmembrane region" description="Helical" evidence="6">
    <location>
        <begin position="165"/>
        <end position="184"/>
    </location>
</feature>
<dbReference type="GO" id="GO:0005886">
    <property type="term" value="C:plasma membrane"/>
    <property type="evidence" value="ECO:0007669"/>
    <property type="project" value="TreeGrafter"/>
</dbReference>
<dbReference type="NCBIfam" id="TIGR00797">
    <property type="entry name" value="matE"/>
    <property type="match status" value="1"/>
</dbReference>
<evidence type="ECO:0000256" key="3">
    <source>
        <dbReference type="ARBA" id="ARBA00022692"/>
    </source>
</evidence>
<dbReference type="GO" id="GO:0042910">
    <property type="term" value="F:xenobiotic transmembrane transporter activity"/>
    <property type="evidence" value="ECO:0007669"/>
    <property type="project" value="InterPro"/>
</dbReference>
<feature type="transmembrane region" description="Helical" evidence="6">
    <location>
        <begin position="414"/>
        <end position="436"/>
    </location>
</feature>
<feature type="transmembrane region" description="Helical" evidence="6">
    <location>
        <begin position="92"/>
        <end position="117"/>
    </location>
</feature>
<feature type="transmembrane region" description="Helical" evidence="6">
    <location>
        <begin position="39"/>
        <end position="65"/>
    </location>
</feature>
<reference evidence="7" key="1">
    <citation type="journal article" date="2020" name="mSystems">
        <title>Genome- and Community-Level Interaction Insights into Carbon Utilization and Element Cycling Functions of Hydrothermarchaeota in Hydrothermal Sediment.</title>
        <authorList>
            <person name="Zhou Z."/>
            <person name="Liu Y."/>
            <person name="Xu W."/>
            <person name="Pan J."/>
            <person name="Luo Z.H."/>
            <person name="Li M."/>
        </authorList>
    </citation>
    <scope>NUCLEOTIDE SEQUENCE [LARGE SCALE GENOMIC DNA]</scope>
    <source>
        <strain evidence="7">HyVt-489</strain>
    </source>
</reference>
<dbReference type="EMBL" id="DRMN01000294">
    <property type="protein sequence ID" value="HFB55159.1"/>
    <property type="molecule type" value="Genomic_DNA"/>
</dbReference>
<dbReference type="Proteomes" id="UP000886042">
    <property type="component" value="Unassembled WGS sequence"/>
</dbReference>
<organism evidence="7">
    <name type="scientific">Hellea balneolensis</name>
    <dbReference type="NCBI Taxonomy" id="287478"/>
    <lineage>
        <taxon>Bacteria</taxon>
        <taxon>Pseudomonadati</taxon>
        <taxon>Pseudomonadota</taxon>
        <taxon>Alphaproteobacteria</taxon>
        <taxon>Maricaulales</taxon>
        <taxon>Robiginitomaculaceae</taxon>
        <taxon>Hellea</taxon>
    </lineage>
</organism>
<proteinExistence type="inferred from homology"/>
<gene>
    <name evidence="7" type="ORF">ENJ46_04470</name>
</gene>
<name>A0A7C3C1X9_9PROT</name>
<sequence length="450" mass="48006">MSQTPVAPLTRTAVIAGAVPIMIANAATPIVGLVDTFVIGHYAGTIALAGIGLGAVIYGIFYWGFGFLRMSTAGLSAQADGAGRQHDVQAHLFRAVPLGFGIGVVLFALQLILLALLMPLYPAEAKVAAGARSYLMARFWGLPAILSSIALMGWFIGLARPRRALYMQIILNLVNIPLSILFVAQFGWGLFGVGIASAIAEWVGLIAGLILAAQEIKIRGGFDPRALKLNTLLDIPALKKLGAANSNLFIRTLSINFGFLFFAHAATKQGTVFLAGYHILMQFITMIALVLDSFANVAEAHVGAAYGAHNPHRFNRAVRLTTELSFGFAVLCALLVYVGGPFLIDALTQDPLVQASAGRYLFLCALAPLLGFSAWQMDGIFIGLTRTAAMRNASIAAVLIYLGLHMVLEPRFGGFGVWAAFLGYYIARAVCMVPAWPAILRDVRAPSVQT</sequence>
<dbReference type="CDD" id="cd13136">
    <property type="entry name" value="MATE_DinF_like"/>
    <property type="match status" value="1"/>
</dbReference>
<dbReference type="GO" id="GO:0015297">
    <property type="term" value="F:antiporter activity"/>
    <property type="evidence" value="ECO:0007669"/>
    <property type="project" value="InterPro"/>
</dbReference>
<evidence type="ECO:0000313" key="7">
    <source>
        <dbReference type="EMBL" id="HFB55159.1"/>
    </source>
</evidence>
<feature type="transmembrane region" description="Helical" evidence="6">
    <location>
        <begin position="12"/>
        <end position="33"/>
    </location>
</feature>
<evidence type="ECO:0000256" key="1">
    <source>
        <dbReference type="ARBA" id="ARBA00004141"/>
    </source>
</evidence>
<evidence type="ECO:0000256" key="5">
    <source>
        <dbReference type="ARBA" id="ARBA00023136"/>
    </source>
</evidence>
<feature type="transmembrane region" description="Helical" evidence="6">
    <location>
        <begin position="320"/>
        <end position="340"/>
    </location>
</feature>
<feature type="transmembrane region" description="Helical" evidence="6">
    <location>
        <begin position="137"/>
        <end position="158"/>
    </location>
</feature>
<protein>
    <submittedName>
        <fullName evidence="7">MATE family efflux transporter</fullName>
    </submittedName>
</protein>
<dbReference type="InterPro" id="IPR044644">
    <property type="entry name" value="DinF-like"/>
</dbReference>